<reference evidence="2" key="1">
    <citation type="submission" date="2021-02" db="EMBL/GenBank/DDBJ databases">
        <authorList>
            <person name="Nowell W R."/>
        </authorList>
    </citation>
    <scope>NUCLEOTIDE SEQUENCE</scope>
</reference>
<dbReference type="SUPFAM" id="SSF49363">
    <property type="entry name" value="Purple acid phosphatase, N-terminal domain"/>
    <property type="match status" value="1"/>
</dbReference>
<proteinExistence type="predicted"/>
<gene>
    <name evidence="2" type="ORF">RFH988_LOCUS6414</name>
</gene>
<dbReference type="GO" id="GO:0003993">
    <property type="term" value="F:acid phosphatase activity"/>
    <property type="evidence" value="ECO:0007669"/>
    <property type="project" value="InterPro"/>
</dbReference>
<dbReference type="AlphaFoldDB" id="A0A813VYU3"/>
<keyword evidence="1" id="KW-0732">Signal</keyword>
<dbReference type="SUPFAM" id="SSF56300">
    <property type="entry name" value="Metallo-dependent phosphatases"/>
    <property type="match status" value="1"/>
</dbReference>
<evidence type="ECO:0000313" key="2">
    <source>
        <dbReference type="EMBL" id="CAF0850169.1"/>
    </source>
</evidence>
<sequence>MKQEIQKEEKSYTISWQQFRANYAALDILTNKGVPQQVHLSLLADGTWSTVVVVWITYYYKVGNSKAWSNEISFKTDCPAVTTHTFAVMGDMGTVIPAGYLVAKQIKEDHQVTPFSAVVHVGDISYAGTGSKDEIAEIWDIWGTQTSIVLSGIRTRSTLAQLDSVSNSLPALCQISSSIGHYRPHARIRASILR</sequence>
<dbReference type="OrthoDB" id="45007at2759"/>
<dbReference type="EMBL" id="CAJNOO010000191">
    <property type="protein sequence ID" value="CAF0850169.1"/>
    <property type="molecule type" value="Genomic_DNA"/>
</dbReference>
<comment type="caution">
    <text evidence="2">The sequence shown here is derived from an EMBL/GenBank/DDBJ whole genome shotgun (WGS) entry which is preliminary data.</text>
</comment>
<organism evidence="2 3">
    <name type="scientific">Rotaria sordida</name>
    <dbReference type="NCBI Taxonomy" id="392033"/>
    <lineage>
        <taxon>Eukaryota</taxon>
        <taxon>Metazoa</taxon>
        <taxon>Spiralia</taxon>
        <taxon>Gnathifera</taxon>
        <taxon>Rotifera</taxon>
        <taxon>Eurotatoria</taxon>
        <taxon>Bdelloidea</taxon>
        <taxon>Philodinida</taxon>
        <taxon>Philodinidae</taxon>
        <taxon>Rotaria</taxon>
    </lineage>
</organism>
<dbReference type="InterPro" id="IPR008963">
    <property type="entry name" value="Purple_acid_Pase-like_N"/>
</dbReference>
<name>A0A813VYU3_9BILA</name>
<protein>
    <submittedName>
        <fullName evidence="2">Uncharacterized protein</fullName>
    </submittedName>
</protein>
<dbReference type="InterPro" id="IPR029052">
    <property type="entry name" value="Metallo-depent_PP-like"/>
</dbReference>
<dbReference type="Gene3D" id="3.60.21.10">
    <property type="match status" value="1"/>
</dbReference>
<dbReference type="GO" id="GO:0046872">
    <property type="term" value="F:metal ion binding"/>
    <property type="evidence" value="ECO:0007669"/>
    <property type="project" value="InterPro"/>
</dbReference>
<accession>A0A813VYU3</accession>
<evidence type="ECO:0000256" key="1">
    <source>
        <dbReference type="ARBA" id="ARBA00022729"/>
    </source>
</evidence>
<evidence type="ECO:0000313" key="3">
    <source>
        <dbReference type="Proteomes" id="UP000663882"/>
    </source>
</evidence>
<dbReference type="Proteomes" id="UP000663882">
    <property type="component" value="Unassembled WGS sequence"/>
</dbReference>